<dbReference type="Proteomes" id="UP000005952">
    <property type="component" value="Chromosome"/>
</dbReference>
<dbReference type="InterPro" id="IPR036388">
    <property type="entry name" value="WH-like_DNA-bd_sf"/>
</dbReference>
<dbReference type="PANTHER" id="PTHR42942">
    <property type="entry name" value="6-O-METHYLGUANINE DNA METHYLTRANSFERASE"/>
    <property type="match status" value="1"/>
</dbReference>
<dbReference type="Pfam" id="PF01035">
    <property type="entry name" value="DNA_binding_1"/>
    <property type="match status" value="1"/>
</dbReference>
<name>N0BD28_9HYPH</name>
<dbReference type="HOGENOM" id="CLU_1945858_0_0_5"/>
<keyword evidence="1" id="KW-0227">DNA damage</keyword>
<dbReference type="GO" id="GO:0008168">
    <property type="term" value="F:methyltransferase activity"/>
    <property type="evidence" value="ECO:0007669"/>
    <property type="project" value="UniProtKB-KW"/>
</dbReference>
<evidence type="ECO:0000256" key="1">
    <source>
        <dbReference type="ARBA" id="ARBA00022763"/>
    </source>
</evidence>
<proteinExistence type="predicted"/>
<dbReference type="eggNOG" id="COG3695">
    <property type="taxonomic scope" value="Bacteria"/>
</dbReference>
<evidence type="ECO:0000256" key="2">
    <source>
        <dbReference type="SAM" id="MobiDB-lite"/>
    </source>
</evidence>
<feature type="domain" description="Methylated-DNA-[protein]-cysteine S-methyltransferase DNA binding" evidence="3">
    <location>
        <begin position="15"/>
        <end position="89"/>
    </location>
</feature>
<dbReference type="SUPFAM" id="SSF46767">
    <property type="entry name" value="Methylated DNA-protein cysteine methyltransferase, C-terminal domain"/>
    <property type="match status" value="1"/>
</dbReference>
<gene>
    <name evidence="4" type="ORF">HYPDE_33793</name>
</gene>
<evidence type="ECO:0000259" key="3">
    <source>
        <dbReference type="Pfam" id="PF01035"/>
    </source>
</evidence>
<keyword evidence="4" id="KW-0808">Transferase</keyword>
<reference evidence="4 5" key="1">
    <citation type="journal article" date="2013" name="Genome Announc.">
        <title>Genome sequences for three denitrifying bacterial strains isolated from a uranium- and nitrate-contaminated subsurface environment.</title>
        <authorList>
            <person name="Venkatramanan R."/>
            <person name="Prakash O."/>
            <person name="Woyke T."/>
            <person name="Chain P."/>
            <person name="Goodwin L.A."/>
            <person name="Watson D."/>
            <person name="Brooks S."/>
            <person name="Kostka J.E."/>
            <person name="Green S.J."/>
        </authorList>
    </citation>
    <scope>NUCLEOTIDE SEQUENCE [LARGE SCALE GENOMIC DNA]</scope>
    <source>
        <strain evidence="4 5">1NES1</strain>
    </source>
</reference>
<protein>
    <submittedName>
        <fullName evidence="4">Methylated-DNA-(Protein)-cysteine S-methyltransferase DNA binding protein</fullName>
    </submittedName>
</protein>
<dbReference type="Gene3D" id="1.10.10.10">
    <property type="entry name" value="Winged helix-like DNA-binding domain superfamily/Winged helix DNA-binding domain"/>
    <property type="match status" value="1"/>
</dbReference>
<evidence type="ECO:0000313" key="4">
    <source>
        <dbReference type="EMBL" id="AGK58431.1"/>
    </source>
</evidence>
<feature type="region of interest" description="Disordered" evidence="2">
    <location>
        <begin position="114"/>
        <end position="137"/>
    </location>
</feature>
<keyword evidence="5" id="KW-1185">Reference proteome</keyword>
<accession>N0BD28</accession>
<dbReference type="InterPro" id="IPR036217">
    <property type="entry name" value="MethylDNA_cys_MeTrfase_DNAb"/>
</dbReference>
<dbReference type="InterPro" id="IPR052520">
    <property type="entry name" value="ATL_DNA_repair"/>
</dbReference>
<evidence type="ECO:0000313" key="5">
    <source>
        <dbReference type="Proteomes" id="UP000005952"/>
    </source>
</evidence>
<dbReference type="InterPro" id="IPR014048">
    <property type="entry name" value="MethylDNA_cys_MeTrfase_DNA-bd"/>
</dbReference>
<dbReference type="AlphaFoldDB" id="N0BD28"/>
<keyword evidence="4" id="KW-0489">Methyltransferase</keyword>
<dbReference type="PANTHER" id="PTHR42942:SF1">
    <property type="entry name" value="ALKYLTRANSFERASE-LIKE PROTEIN 1"/>
    <property type="match status" value="1"/>
</dbReference>
<organism evidence="4 5">
    <name type="scientific">Hyphomicrobium denitrificans 1NES1</name>
    <dbReference type="NCBI Taxonomy" id="670307"/>
    <lineage>
        <taxon>Bacteria</taxon>
        <taxon>Pseudomonadati</taxon>
        <taxon>Pseudomonadota</taxon>
        <taxon>Alphaproteobacteria</taxon>
        <taxon>Hyphomicrobiales</taxon>
        <taxon>Hyphomicrobiaceae</taxon>
        <taxon>Hyphomicrobium</taxon>
    </lineage>
</organism>
<dbReference type="GO" id="GO:0006281">
    <property type="term" value="P:DNA repair"/>
    <property type="evidence" value="ECO:0007669"/>
    <property type="project" value="InterPro"/>
</dbReference>
<sequence>MSFATFTVMSKRADLLTLVRTVPTGRVTTFDILAKKLGEPPALVQSRLAHLTEDERDLVPWHRVVAKGGAIGRGPHRDQQFARLVREGVQVLPAGIVHDMPRFLVTLDALPECRKQPETPPQISQPLSRSRGMKSRP</sequence>
<dbReference type="EMBL" id="CP005587">
    <property type="protein sequence ID" value="AGK58431.1"/>
    <property type="molecule type" value="Genomic_DNA"/>
</dbReference>
<dbReference type="CDD" id="cd06445">
    <property type="entry name" value="ATase"/>
    <property type="match status" value="1"/>
</dbReference>
<dbReference type="KEGG" id="hdt:HYPDE_33793"/>
<dbReference type="STRING" id="670307.HYPDE_33793"/>
<dbReference type="GO" id="GO:0032259">
    <property type="term" value="P:methylation"/>
    <property type="evidence" value="ECO:0007669"/>
    <property type="project" value="UniProtKB-KW"/>
</dbReference>